<dbReference type="GO" id="GO:0005744">
    <property type="term" value="C:TIM23 mitochondrial import inner membrane translocase complex"/>
    <property type="evidence" value="ECO:0007669"/>
    <property type="project" value="InterPro"/>
</dbReference>
<dbReference type="InterPro" id="IPR036869">
    <property type="entry name" value="J_dom_sf"/>
</dbReference>
<evidence type="ECO:0000313" key="16">
    <source>
        <dbReference type="Proteomes" id="UP000281549"/>
    </source>
</evidence>
<dbReference type="PANTHER" id="PTHR12388:SF0">
    <property type="entry name" value="MITOCHONDRIAL IMPORT INNER MEMBRANE TRANSLOCASE SUBUNIT TIM16"/>
    <property type="match status" value="1"/>
</dbReference>
<evidence type="ECO:0000256" key="4">
    <source>
        <dbReference type="ARBA" id="ARBA00020721"/>
    </source>
</evidence>
<reference evidence="13 15" key="1">
    <citation type="journal article" date="2013" name="Curr. Biol.">
        <title>Shared signatures of parasitism and phylogenomics unite Cryptomycota and microsporidia.</title>
        <authorList>
            <person name="James T.Y."/>
            <person name="Pelin A."/>
            <person name="Bonen L."/>
            <person name="Ahrendt S."/>
            <person name="Sain D."/>
            <person name="Corradi N."/>
            <person name="Stajich J.E."/>
        </authorList>
    </citation>
    <scope>NUCLEOTIDE SEQUENCE [LARGE SCALE GENOMIC DNA]</scope>
    <source>
        <strain evidence="13">CSF55</strain>
        <strain evidence="13">CSF55</strain>
    </source>
</reference>
<evidence type="ECO:0000256" key="9">
    <source>
        <dbReference type="ARBA" id="ARBA00023128"/>
    </source>
</evidence>
<evidence type="ECO:0000256" key="7">
    <source>
        <dbReference type="ARBA" id="ARBA00022927"/>
    </source>
</evidence>
<dbReference type="Gene3D" id="1.10.287.110">
    <property type="entry name" value="DnaJ domain"/>
    <property type="match status" value="1"/>
</dbReference>
<dbReference type="EMBL" id="ML005018">
    <property type="protein sequence ID" value="RKP20814.1"/>
    <property type="molecule type" value="Genomic_DNA"/>
</dbReference>
<dbReference type="STRING" id="988480.A0A075AXV4"/>
<accession>A0A075AXV4</accession>
<comment type="subcellular location">
    <subcellularLocation>
        <location evidence="1">Mitochondrion inner membrane</location>
        <topology evidence="1">Peripheral membrane protein</topology>
    </subcellularLocation>
</comment>
<keyword evidence="6" id="KW-0999">Mitochondrion inner membrane</keyword>
<dbReference type="AlphaFoldDB" id="A0A075AXV4"/>
<evidence type="ECO:0000256" key="11">
    <source>
        <dbReference type="ARBA" id="ARBA00030422"/>
    </source>
</evidence>
<evidence type="ECO:0000256" key="3">
    <source>
        <dbReference type="ARBA" id="ARBA00013571"/>
    </source>
</evidence>
<evidence type="ECO:0000256" key="5">
    <source>
        <dbReference type="ARBA" id="ARBA00022448"/>
    </source>
</evidence>
<dbReference type="EMBL" id="KE561063">
    <property type="protein sequence ID" value="EPZ33399.1"/>
    <property type="molecule type" value="Genomic_DNA"/>
</dbReference>
<dbReference type="GO" id="GO:0030150">
    <property type="term" value="P:protein import into mitochondrial matrix"/>
    <property type="evidence" value="ECO:0007669"/>
    <property type="project" value="InterPro"/>
</dbReference>
<organism evidence="13 15">
    <name type="scientific">Rozella allomycis (strain CSF55)</name>
    <dbReference type="NCBI Taxonomy" id="988480"/>
    <lineage>
        <taxon>Eukaryota</taxon>
        <taxon>Fungi</taxon>
        <taxon>Fungi incertae sedis</taxon>
        <taxon>Cryptomycota</taxon>
        <taxon>Cryptomycota incertae sedis</taxon>
        <taxon>Rozella</taxon>
    </lineage>
</organism>
<name>A0A075AXV4_ROZAC</name>
<keyword evidence="15" id="KW-1185">Reference proteome</keyword>
<comment type="similarity">
    <text evidence="2">Belongs to the TIM16/PAM16 family.</text>
</comment>
<keyword evidence="8" id="KW-0811">Translocation</keyword>
<evidence type="ECO:0000256" key="10">
    <source>
        <dbReference type="ARBA" id="ARBA00023136"/>
    </source>
</evidence>
<sequence length="76" mass="8949">MQLDEALKILNVKDDANIEEIEKRYQHLYKVNDKSVNGSFYLQAKVVRAKQRILLERGIDLKSYQEQIKSIEKPQS</sequence>
<evidence type="ECO:0000313" key="13">
    <source>
        <dbReference type="EMBL" id="EPZ33399.1"/>
    </source>
</evidence>
<evidence type="ECO:0000256" key="6">
    <source>
        <dbReference type="ARBA" id="ARBA00022792"/>
    </source>
</evidence>
<dbReference type="OrthoDB" id="10262892at2759"/>
<evidence type="ECO:0000256" key="1">
    <source>
        <dbReference type="ARBA" id="ARBA00004637"/>
    </source>
</evidence>
<dbReference type="Proteomes" id="UP000030755">
    <property type="component" value="Unassembled WGS sequence"/>
</dbReference>
<reference evidence="16" key="2">
    <citation type="journal article" date="2018" name="Nat. Microbiol.">
        <title>Leveraging single-cell genomics to expand the fungal tree of life.</title>
        <authorList>
            <person name="Ahrendt S.R."/>
            <person name="Quandt C.A."/>
            <person name="Ciobanu D."/>
            <person name="Clum A."/>
            <person name="Salamov A."/>
            <person name="Andreopoulos B."/>
            <person name="Cheng J.F."/>
            <person name="Woyke T."/>
            <person name="Pelin A."/>
            <person name="Henrissat B."/>
            <person name="Reynolds N.K."/>
            <person name="Benny G.L."/>
            <person name="Smith M.E."/>
            <person name="James T.Y."/>
            <person name="Grigoriev I.V."/>
        </authorList>
    </citation>
    <scope>NUCLEOTIDE SEQUENCE [LARGE SCALE GENOMIC DNA]</scope>
    <source>
        <strain evidence="16">CSF55</strain>
    </source>
</reference>
<dbReference type="Pfam" id="PF03656">
    <property type="entry name" value="Pam16"/>
    <property type="match status" value="1"/>
</dbReference>
<evidence type="ECO:0000313" key="15">
    <source>
        <dbReference type="Proteomes" id="UP000030755"/>
    </source>
</evidence>
<proteinExistence type="inferred from homology"/>
<keyword evidence="5" id="KW-0813">Transport</keyword>
<dbReference type="FunFam" id="1.10.287.110:FF:000006">
    <property type="entry name" value="Import inner membrane translocase subunit TIM16"/>
    <property type="match status" value="1"/>
</dbReference>
<evidence type="ECO:0000313" key="14">
    <source>
        <dbReference type="EMBL" id="RKP20814.1"/>
    </source>
</evidence>
<evidence type="ECO:0000256" key="2">
    <source>
        <dbReference type="ARBA" id="ARBA00008817"/>
    </source>
</evidence>
<dbReference type="Proteomes" id="UP000281549">
    <property type="component" value="Unassembled WGS sequence"/>
</dbReference>
<dbReference type="InterPro" id="IPR005341">
    <property type="entry name" value="Tim16"/>
</dbReference>
<dbReference type="PANTHER" id="PTHR12388">
    <property type="entry name" value="MITOCHONDRIA ASSOCIATED GRANULOCYTE MACROPHAGE CSF SIGNALING MOLECULE"/>
    <property type="match status" value="1"/>
</dbReference>
<dbReference type="HOGENOM" id="CLU_101461_3_2_1"/>
<keyword evidence="9" id="KW-0496">Mitochondrion</keyword>
<reference evidence="14" key="3">
    <citation type="submission" date="2018-08" db="EMBL/GenBank/DDBJ databases">
        <title>Leveraging single-cell genomics to expand the Fungal Tree of Life.</title>
        <authorList>
            <consortium name="DOE Joint Genome Institute"/>
            <person name="Ahrendt S.R."/>
            <person name="Quandt C.A."/>
            <person name="Ciobanu D."/>
            <person name="Clum A."/>
            <person name="Salamov A."/>
            <person name="Andreopoulos B."/>
            <person name="Cheng J.-F."/>
            <person name="Woyke T."/>
            <person name="Pelin A."/>
            <person name="Henrissat B."/>
            <person name="Reynolds N."/>
            <person name="Benny G.L."/>
            <person name="Smith M.E."/>
            <person name="James T.Y."/>
            <person name="Grigoriev I.V."/>
        </authorList>
    </citation>
    <scope>NUCLEOTIDE SEQUENCE</scope>
    <source>
        <strain evidence="14">CSF55</strain>
    </source>
</reference>
<keyword evidence="7" id="KW-0653">Protein transport</keyword>
<keyword evidence="10" id="KW-0472">Membrane</keyword>
<protein>
    <recommendedName>
        <fullName evidence="4">Mitochondrial import inner membrane translocase subunit TIM16</fullName>
    </recommendedName>
    <alternativeName>
        <fullName evidence="3">Mitochondrial import inner membrane translocase subunit tim16</fullName>
    </alternativeName>
    <alternativeName>
        <fullName evidence="11 12">Presequence translocated-associated motor subunit PAM16</fullName>
    </alternativeName>
</protein>
<evidence type="ECO:0000256" key="8">
    <source>
        <dbReference type="ARBA" id="ARBA00023010"/>
    </source>
</evidence>
<evidence type="ECO:0000256" key="12">
    <source>
        <dbReference type="ARBA" id="ARBA00031407"/>
    </source>
</evidence>
<gene>
    <name evidence="13" type="ORF">O9G_003902</name>
    <name evidence="14" type="ORF">ROZALSC1DRAFT_27728</name>
</gene>